<name>A0A5N4DVR5_CAMDR</name>
<keyword evidence="3" id="KW-1185">Reference proteome</keyword>
<dbReference type="EMBL" id="JWIN03000009">
    <property type="protein sequence ID" value="KAB1275074.1"/>
    <property type="molecule type" value="Genomic_DNA"/>
</dbReference>
<evidence type="ECO:0000313" key="2">
    <source>
        <dbReference type="EMBL" id="KAB1275074.1"/>
    </source>
</evidence>
<protein>
    <submittedName>
        <fullName evidence="2">Uncharacterized protein</fullName>
    </submittedName>
</protein>
<dbReference type="Proteomes" id="UP000299084">
    <property type="component" value="Unassembled WGS sequence"/>
</dbReference>
<proteinExistence type="predicted"/>
<sequence>MKGKERGPRADLEGPAPPVLNFAAVLKAAHPVKHVDQELRDRGLHMKRARFPPIIPRAQQVSPSPAHKGTKAACKPRQGLRGNQHCQHLGLGLPASRTTLPWAAVVCSF</sequence>
<feature type="region of interest" description="Disordered" evidence="1">
    <location>
        <begin position="50"/>
        <end position="78"/>
    </location>
</feature>
<organism evidence="2 3">
    <name type="scientific">Camelus dromedarius</name>
    <name type="common">Dromedary</name>
    <name type="synonym">Arabian camel</name>
    <dbReference type="NCBI Taxonomy" id="9838"/>
    <lineage>
        <taxon>Eukaryota</taxon>
        <taxon>Metazoa</taxon>
        <taxon>Chordata</taxon>
        <taxon>Craniata</taxon>
        <taxon>Vertebrata</taxon>
        <taxon>Euteleostomi</taxon>
        <taxon>Mammalia</taxon>
        <taxon>Eutheria</taxon>
        <taxon>Laurasiatheria</taxon>
        <taxon>Artiodactyla</taxon>
        <taxon>Tylopoda</taxon>
        <taxon>Camelidae</taxon>
        <taxon>Camelus</taxon>
    </lineage>
</organism>
<evidence type="ECO:0000313" key="3">
    <source>
        <dbReference type="Proteomes" id="UP000299084"/>
    </source>
</evidence>
<accession>A0A5N4DVR5</accession>
<gene>
    <name evidence="2" type="ORF">Cadr_000010974</name>
</gene>
<evidence type="ECO:0000256" key="1">
    <source>
        <dbReference type="SAM" id="MobiDB-lite"/>
    </source>
</evidence>
<reference evidence="2 3" key="1">
    <citation type="journal article" date="2019" name="Mol. Ecol. Resour.">
        <title>Improving Illumina assemblies with Hi-C and long reads: an example with the North African dromedary.</title>
        <authorList>
            <person name="Elbers J.P."/>
            <person name="Rogers M.F."/>
            <person name="Perelman P.L."/>
            <person name="Proskuryakova A.A."/>
            <person name="Serdyukova N.A."/>
            <person name="Johnson W.E."/>
            <person name="Horin P."/>
            <person name="Corander J."/>
            <person name="Murphy D."/>
            <person name="Burger P.A."/>
        </authorList>
    </citation>
    <scope>NUCLEOTIDE SEQUENCE [LARGE SCALE GENOMIC DNA]</scope>
    <source>
        <strain evidence="2">Drom800</strain>
        <tissue evidence="2">Blood</tissue>
    </source>
</reference>
<dbReference type="AlphaFoldDB" id="A0A5N4DVR5"/>
<comment type="caution">
    <text evidence="2">The sequence shown here is derived from an EMBL/GenBank/DDBJ whole genome shotgun (WGS) entry which is preliminary data.</text>
</comment>